<proteinExistence type="predicted"/>
<dbReference type="CDD" id="cd00093">
    <property type="entry name" value="HTH_XRE"/>
    <property type="match status" value="1"/>
</dbReference>
<dbReference type="AlphaFoldDB" id="A0A1H0IXR8"/>
<dbReference type="Pfam" id="PF13560">
    <property type="entry name" value="HTH_31"/>
    <property type="match status" value="1"/>
</dbReference>
<dbReference type="PROSITE" id="PS50943">
    <property type="entry name" value="HTH_CROC1"/>
    <property type="match status" value="1"/>
</dbReference>
<evidence type="ECO:0000259" key="1">
    <source>
        <dbReference type="PROSITE" id="PS50943"/>
    </source>
</evidence>
<evidence type="ECO:0000313" key="3">
    <source>
        <dbReference type="Proteomes" id="UP000199341"/>
    </source>
</evidence>
<gene>
    <name evidence="2" type="ORF">SAMN05216259_109152</name>
</gene>
<organism evidence="2 3">
    <name type="scientific">Actinacidiphila guanduensis</name>
    <dbReference type="NCBI Taxonomy" id="310781"/>
    <lineage>
        <taxon>Bacteria</taxon>
        <taxon>Bacillati</taxon>
        <taxon>Actinomycetota</taxon>
        <taxon>Actinomycetes</taxon>
        <taxon>Kitasatosporales</taxon>
        <taxon>Streptomycetaceae</taxon>
        <taxon>Actinacidiphila</taxon>
    </lineage>
</organism>
<dbReference type="InterPro" id="IPR001387">
    <property type="entry name" value="Cro/C1-type_HTH"/>
</dbReference>
<keyword evidence="3" id="KW-1185">Reference proteome</keyword>
<dbReference type="SUPFAM" id="SSF47413">
    <property type="entry name" value="lambda repressor-like DNA-binding domains"/>
    <property type="match status" value="1"/>
</dbReference>
<dbReference type="GO" id="GO:0003677">
    <property type="term" value="F:DNA binding"/>
    <property type="evidence" value="ECO:0007669"/>
    <property type="project" value="InterPro"/>
</dbReference>
<reference evidence="2 3" key="1">
    <citation type="submission" date="2016-10" db="EMBL/GenBank/DDBJ databases">
        <authorList>
            <person name="de Groot N.N."/>
        </authorList>
    </citation>
    <scope>NUCLEOTIDE SEQUENCE [LARGE SCALE GENOMIC DNA]</scope>
    <source>
        <strain evidence="2 3">CGMCC 4.2022</strain>
    </source>
</reference>
<dbReference type="Proteomes" id="UP000199341">
    <property type="component" value="Unassembled WGS sequence"/>
</dbReference>
<dbReference type="Gene3D" id="1.10.260.40">
    <property type="entry name" value="lambda repressor-like DNA-binding domains"/>
    <property type="match status" value="1"/>
</dbReference>
<dbReference type="InterPro" id="IPR043917">
    <property type="entry name" value="DUF5753"/>
</dbReference>
<name>A0A1H0IXR8_9ACTN</name>
<dbReference type="SMART" id="SM00530">
    <property type="entry name" value="HTH_XRE"/>
    <property type="match status" value="1"/>
</dbReference>
<dbReference type="Pfam" id="PF19054">
    <property type="entry name" value="DUF5753"/>
    <property type="match status" value="1"/>
</dbReference>
<sequence>MAAPTGPTVRRMQLGGELRRLRERAQLTLAEAVDGLDFSISKLYRVENGLTGLKSASELRSLLDRYGVTDEDDLEFLAEIHRDSLNRGWWSQYRSTMPSGMAMYVGLESGARAIRAWHPSVIFSLLQTEAYVREMLQTSKAVEESTTEFIERTIQLRMERKEQLIRKQKGAELWAILDEAALRKTVGGPDVMRGQYEEIIRLAKLDNVTVQILPLASATYRCITNFTLLEFGDPQLTVVQTDMPEGGSNVSDKDTTIWAFNRRFDALRAGALAPGETPTFLHRLAGEI</sequence>
<dbReference type="OrthoDB" id="4025114at2"/>
<dbReference type="EMBL" id="FNIE01000009">
    <property type="protein sequence ID" value="SDO36030.1"/>
    <property type="molecule type" value="Genomic_DNA"/>
</dbReference>
<dbReference type="STRING" id="310781.SAMN05216259_109152"/>
<evidence type="ECO:0000313" key="2">
    <source>
        <dbReference type="EMBL" id="SDO36030.1"/>
    </source>
</evidence>
<dbReference type="InterPro" id="IPR010982">
    <property type="entry name" value="Lambda_DNA-bd_dom_sf"/>
</dbReference>
<feature type="domain" description="HTH cro/C1-type" evidence="1">
    <location>
        <begin position="18"/>
        <end position="74"/>
    </location>
</feature>
<protein>
    <submittedName>
        <fullName evidence="2">Helix-turn-helix domain-containing protein</fullName>
    </submittedName>
</protein>
<accession>A0A1H0IXR8</accession>